<dbReference type="OrthoDB" id="7177610at2"/>
<dbReference type="InterPro" id="IPR001279">
    <property type="entry name" value="Metallo-B-lactamas"/>
</dbReference>
<dbReference type="PANTHER" id="PTHR30619:SF1">
    <property type="entry name" value="RECOMBINATION PROTEIN 2"/>
    <property type="match status" value="1"/>
</dbReference>
<accession>A0A844Z3B6</accession>
<evidence type="ECO:0000313" key="2">
    <source>
        <dbReference type="EMBL" id="MXO81832.1"/>
    </source>
</evidence>
<dbReference type="RefSeq" id="WP_160612195.1">
    <property type="nucleotide sequence ID" value="NZ_JAUFQM010000001.1"/>
</dbReference>
<sequence length="658" mass="72205">MIEGRIRYFDGDANMYFAAKRNSGYREAKRAQARFRRDFTTPLKASPAGGAPVLAELPWGTKVTMSAPITRDPFTEVEFDGTTGFVDTRHLVEIAYVDRPLEVTDPKTLSATLKRAGDKDDADLLWGDMVQILDRAGGTARARARGLIGTISADKLTHKALLECYFIDVGQGDGVLVRYPDGSHMLIDGGLPRSKQQTGKNAADFVDWKFFRDYGDWRIDLDWMIASHSDEDHYGGLKDLVEKDRAAREELDTLEVAIGTFGHPGLSRFPAAVEKEGLGPKGMLGGTSVFTRLLGDRSDAQALVDGTGADGLKLSGPWRSFISRVLTNDAATEFELIALPKSEAEQGNAPVLAQAGDCTIRVLGPATLDDGGTPVLPDLTPTANKKSINTNGHSVCLRLDYGAARILMTGDLNTASMHWLTEAFGGDLSGWKCDVAKACHHGSDDISYKFLQAINAAATVISSGDNEGHAHPRPEVVAASAISGRVELTPSQDKVVTPLIYMTEIERSVMLSEVNRIELSNVGDDRQDFTILAKPVVEFSDSEFFTDRDWKRLEDMANPDTIKEFRQETVTARKQALEAAEEGEMRNFTRSRLYGSRPKGVVGRNYDRRSLRGLRIMEQNVYGLVNVRTDGEWIMCASKRDNGERWTIHAFKAGFGGG</sequence>
<dbReference type="GO" id="GO:0016787">
    <property type="term" value="F:hydrolase activity"/>
    <property type="evidence" value="ECO:0007669"/>
    <property type="project" value="UniProtKB-KW"/>
</dbReference>
<comment type="caution">
    <text evidence="2">The sequence shown here is derived from an EMBL/GenBank/DDBJ whole genome shotgun (WGS) entry which is preliminary data.</text>
</comment>
<protein>
    <submittedName>
        <fullName evidence="2">MBL fold metallo-hydrolase</fullName>
    </submittedName>
</protein>
<dbReference type="SUPFAM" id="SSF56281">
    <property type="entry name" value="Metallo-hydrolase/oxidoreductase"/>
    <property type="match status" value="1"/>
</dbReference>
<evidence type="ECO:0000313" key="3">
    <source>
        <dbReference type="Proteomes" id="UP000460290"/>
    </source>
</evidence>
<evidence type="ECO:0000259" key="1">
    <source>
        <dbReference type="Pfam" id="PF00753"/>
    </source>
</evidence>
<name>A0A844Z3B6_9SPHN</name>
<organism evidence="2 3">
    <name type="scientific">Pontixanthobacter aestiaquae</name>
    <dbReference type="NCBI Taxonomy" id="1509367"/>
    <lineage>
        <taxon>Bacteria</taxon>
        <taxon>Pseudomonadati</taxon>
        <taxon>Pseudomonadota</taxon>
        <taxon>Alphaproteobacteria</taxon>
        <taxon>Sphingomonadales</taxon>
        <taxon>Erythrobacteraceae</taxon>
        <taxon>Pontixanthobacter</taxon>
    </lineage>
</organism>
<dbReference type="Proteomes" id="UP000460290">
    <property type="component" value="Unassembled WGS sequence"/>
</dbReference>
<dbReference type="Gene3D" id="3.60.15.10">
    <property type="entry name" value="Ribonuclease Z/Hydroxyacylglutathione hydrolase-like"/>
    <property type="match status" value="1"/>
</dbReference>
<gene>
    <name evidence="2" type="ORF">GRI35_00410</name>
</gene>
<dbReference type="Pfam" id="PF00753">
    <property type="entry name" value="Lactamase_B"/>
    <property type="match status" value="1"/>
</dbReference>
<dbReference type="AlphaFoldDB" id="A0A844Z3B6"/>
<dbReference type="InterPro" id="IPR036866">
    <property type="entry name" value="RibonucZ/Hydroxyglut_hydro"/>
</dbReference>
<keyword evidence="2" id="KW-0378">Hydrolase</keyword>
<dbReference type="EMBL" id="WTYZ01000001">
    <property type="protein sequence ID" value="MXO81832.1"/>
    <property type="molecule type" value="Genomic_DNA"/>
</dbReference>
<dbReference type="InterPro" id="IPR052159">
    <property type="entry name" value="Competence_DNA_uptake"/>
</dbReference>
<reference evidence="2 3" key="1">
    <citation type="submission" date="2019-12" db="EMBL/GenBank/DDBJ databases">
        <title>Genomic-based taxomic classification of the family Erythrobacteraceae.</title>
        <authorList>
            <person name="Xu L."/>
        </authorList>
    </citation>
    <scope>NUCLEOTIDE SEQUENCE [LARGE SCALE GENOMIC DNA]</scope>
    <source>
        <strain evidence="2 3">KCTC 42006</strain>
    </source>
</reference>
<keyword evidence="3" id="KW-1185">Reference proteome</keyword>
<dbReference type="PANTHER" id="PTHR30619">
    <property type="entry name" value="DNA INTERNALIZATION/COMPETENCE PROTEIN COMEC/REC2"/>
    <property type="match status" value="1"/>
</dbReference>
<feature type="domain" description="Metallo-beta-lactamase" evidence="1">
    <location>
        <begin position="168"/>
        <end position="263"/>
    </location>
</feature>
<proteinExistence type="predicted"/>